<dbReference type="GO" id="GO:0016567">
    <property type="term" value="P:protein ubiquitination"/>
    <property type="evidence" value="ECO:0007669"/>
    <property type="project" value="UniProtKB-UniPathway"/>
</dbReference>
<evidence type="ECO:0008006" key="3">
    <source>
        <dbReference type="Google" id="ProtNLM"/>
    </source>
</evidence>
<reference evidence="1 2" key="1">
    <citation type="journal article" date="2014" name="Nat. Commun.">
        <title>Klebsormidium flaccidum genome reveals primary factors for plant terrestrial adaptation.</title>
        <authorList>
            <person name="Hori K."/>
            <person name="Maruyama F."/>
            <person name="Fujisawa T."/>
            <person name="Togashi T."/>
            <person name="Yamamoto N."/>
            <person name="Seo M."/>
            <person name="Sato S."/>
            <person name="Yamada T."/>
            <person name="Mori H."/>
            <person name="Tajima N."/>
            <person name="Moriyama T."/>
            <person name="Ikeuchi M."/>
            <person name="Watanabe M."/>
            <person name="Wada H."/>
            <person name="Kobayashi K."/>
            <person name="Saito M."/>
            <person name="Masuda T."/>
            <person name="Sasaki-Sekimoto Y."/>
            <person name="Mashiguchi K."/>
            <person name="Awai K."/>
            <person name="Shimojima M."/>
            <person name="Masuda S."/>
            <person name="Iwai M."/>
            <person name="Nobusawa T."/>
            <person name="Narise T."/>
            <person name="Kondo S."/>
            <person name="Saito H."/>
            <person name="Sato R."/>
            <person name="Murakawa M."/>
            <person name="Ihara Y."/>
            <person name="Oshima-Yamada Y."/>
            <person name="Ohtaka K."/>
            <person name="Satoh M."/>
            <person name="Sonobe K."/>
            <person name="Ishii M."/>
            <person name="Ohtani R."/>
            <person name="Kanamori-Sato M."/>
            <person name="Honoki R."/>
            <person name="Miyazaki D."/>
            <person name="Mochizuki H."/>
            <person name="Umetsu J."/>
            <person name="Higashi K."/>
            <person name="Shibata D."/>
            <person name="Kamiya Y."/>
            <person name="Sato N."/>
            <person name="Nakamura Y."/>
            <person name="Tabata S."/>
            <person name="Ida S."/>
            <person name="Kurokawa K."/>
            <person name="Ohta H."/>
        </authorList>
    </citation>
    <scope>NUCLEOTIDE SEQUENCE [LARGE SCALE GENOMIC DNA]</scope>
    <source>
        <strain evidence="1 2">NIES-2285</strain>
    </source>
</reference>
<dbReference type="PANTHER" id="PTHR31060:SF30">
    <property type="entry name" value="OS07G0668800 PROTEIN"/>
    <property type="match status" value="1"/>
</dbReference>
<protein>
    <recommendedName>
        <fullName evidence="3">BTB domain-containing protein</fullName>
    </recommendedName>
</protein>
<dbReference type="AlphaFoldDB" id="A0A1Y1IBS1"/>
<dbReference type="UniPathway" id="UPA00143"/>
<dbReference type="EMBL" id="DF237370">
    <property type="protein sequence ID" value="GAQ88360.1"/>
    <property type="molecule type" value="Genomic_DNA"/>
</dbReference>
<gene>
    <name evidence="1" type="ORF">KFL_004210080</name>
</gene>
<evidence type="ECO:0000313" key="2">
    <source>
        <dbReference type="Proteomes" id="UP000054558"/>
    </source>
</evidence>
<dbReference type="PANTHER" id="PTHR31060">
    <property type="entry name" value="OSJNBA0011J08.25 PROTEIN-RELATED"/>
    <property type="match status" value="1"/>
</dbReference>
<evidence type="ECO:0000313" key="1">
    <source>
        <dbReference type="EMBL" id="GAQ88360.1"/>
    </source>
</evidence>
<name>A0A1Y1IBS1_KLENI</name>
<dbReference type="InterPro" id="IPR038920">
    <property type="entry name" value="At3g05675-like"/>
</dbReference>
<proteinExistence type="predicted"/>
<sequence length="974" mass="109557">MAADQALSLLSGMDLLNSDQQPDVVVVLLLARSEEEPESAKRRCRREEPRRLALHSTVLRQGSPFFAALLRWDSERDTKGQEPLQEVVVEGCQDLDASVLALQLLYCRVLNKTPVGQIIVQGVEHALAVLKACTYFPSESGIEYCRSFLGAAKWDHNDRESIHLCFGNLGLELGTDLTERLNVQKSKTVHGRSFSLDHKLALGSLKTLWTSDDAENFVSRVPEIFVKLNDDAVTKPLLDVFAQLFLKPLEKLFICASEEPLPFSEERSRTNLLRLWVPIMLTFEQAELLHFYFEPYWIEAIFNSLSQEAKHGFLEKWLGEKIILSPDVLEKGTVGNFLNTQVECYLIQLERAEFVNGDEQPDVIVSLKLKELGAAAKSHRRRRKQVMPRRLELHSSVLREGSPFFAALLRWEAASAKVADQIPQLAVDGCGDLDSSVLALQLLYCDVLNKPAVGRVVLQGVKQALSILEASSYFLNDFGVEHCKSFLEAAKWTPQDREAIGSCFKGLVLEMGPDLSARMNVEPKDKAAAQAIVRGLFDAAISPDGPTYEQKKSAFYFFKQFAVKTTERPRKLLEEQADAGWIGLDAKTVQSIAEGQIQKLSFARALRLLMNLRFWCGESDSFEILFREEHLRPFIRELSCLGWQTAFCLRHGLGLTSVEAFWTSNEALQFATGSSQKLFSLYDNRATKPLLEMFGKLIFEPLEKLFICASDKNSGFGKKDRATLMQIWLPVLLRFEQAVLLGANFKPSSVETLFMSLSQAKKQDLLEKWSSEEVSVSANISAEGTIQKFISEQLRSLSRAQLSDPLESMARQVEAFKGAKDQSRKDEVARVLNLSTIQLIRMEPHRICDLAKFWSERDIASSILIRDYSLILDTSVRILEATADVNNLVPGNVRFSFLSSVLPILLEADKTGGLKKEAAEAFETVLSTLATCKQEQLALRWSKKTGQKDTDSTEHLNRLFLDEVFSKWCETPTS</sequence>
<dbReference type="Proteomes" id="UP000054558">
    <property type="component" value="Unassembled WGS sequence"/>
</dbReference>
<dbReference type="OrthoDB" id="2014231at2759"/>
<organism evidence="1 2">
    <name type="scientific">Klebsormidium nitens</name>
    <name type="common">Green alga</name>
    <name type="synonym">Ulothrix nitens</name>
    <dbReference type="NCBI Taxonomy" id="105231"/>
    <lineage>
        <taxon>Eukaryota</taxon>
        <taxon>Viridiplantae</taxon>
        <taxon>Streptophyta</taxon>
        <taxon>Klebsormidiophyceae</taxon>
        <taxon>Klebsormidiales</taxon>
        <taxon>Klebsormidiaceae</taxon>
        <taxon>Klebsormidium</taxon>
    </lineage>
</organism>
<accession>A0A1Y1IBS1</accession>
<keyword evidence="2" id="KW-1185">Reference proteome</keyword>